<dbReference type="Proteomes" id="UP001054252">
    <property type="component" value="Unassembled WGS sequence"/>
</dbReference>
<proteinExistence type="predicted"/>
<protein>
    <submittedName>
        <fullName evidence="1">Uncharacterized protein</fullName>
    </submittedName>
</protein>
<evidence type="ECO:0000313" key="1">
    <source>
        <dbReference type="EMBL" id="GKV09562.1"/>
    </source>
</evidence>
<organism evidence="1 2">
    <name type="scientific">Rubroshorea leprosula</name>
    <dbReference type="NCBI Taxonomy" id="152421"/>
    <lineage>
        <taxon>Eukaryota</taxon>
        <taxon>Viridiplantae</taxon>
        <taxon>Streptophyta</taxon>
        <taxon>Embryophyta</taxon>
        <taxon>Tracheophyta</taxon>
        <taxon>Spermatophyta</taxon>
        <taxon>Magnoliopsida</taxon>
        <taxon>eudicotyledons</taxon>
        <taxon>Gunneridae</taxon>
        <taxon>Pentapetalae</taxon>
        <taxon>rosids</taxon>
        <taxon>malvids</taxon>
        <taxon>Malvales</taxon>
        <taxon>Dipterocarpaceae</taxon>
        <taxon>Rubroshorea</taxon>
    </lineage>
</organism>
<sequence length="101" mass="11329">MLDSDSNMIMTLSYVIHDINLGELMFCLGPLYFDFDLLVEINDYQSSPQIRIDGQDIQDVTLAGLWKSIGVVQQDTVYEAAQSAAIDDTIMNFPEKYSAVV</sequence>
<name>A0AAV5JDW6_9ROSI</name>
<comment type="caution">
    <text evidence="1">The sequence shown here is derived from an EMBL/GenBank/DDBJ whole genome shotgun (WGS) entry which is preliminary data.</text>
</comment>
<keyword evidence="2" id="KW-1185">Reference proteome</keyword>
<gene>
    <name evidence="1" type="ORF">SLEP1_g21046</name>
</gene>
<reference evidence="1 2" key="1">
    <citation type="journal article" date="2021" name="Commun. Biol.">
        <title>The genome of Shorea leprosula (Dipterocarpaceae) highlights the ecological relevance of drought in aseasonal tropical rainforests.</title>
        <authorList>
            <person name="Ng K.K.S."/>
            <person name="Kobayashi M.J."/>
            <person name="Fawcett J.A."/>
            <person name="Hatakeyama M."/>
            <person name="Paape T."/>
            <person name="Ng C.H."/>
            <person name="Ang C.C."/>
            <person name="Tnah L.H."/>
            <person name="Lee C.T."/>
            <person name="Nishiyama T."/>
            <person name="Sese J."/>
            <person name="O'Brien M.J."/>
            <person name="Copetti D."/>
            <person name="Mohd Noor M.I."/>
            <person name="Ong R.C."/>
            <person name="Putra M."/>
            <person name="Sireger I.Z."/>
            <person name="Indrioko S."/>
            <person name="Kosugi Y."/>
            <person name="Izuno A."/>
            <person name="Isagi Y."/>
            <person name="Lee S.L."/>
            <person name="Shimizu K.K."/>
        </authorList>
    </citation>
    <scope>NUCLEOTIDE SEQUENCE [LARGE SCALE GENOMIC DNA]</scope>
    <source>
        <strain evidence="1">214</strain>
    </source>
</reference>
<accession>A0AAV5JDW6</accession>
<dbReference type="AlphaFoldDB" id="A0AAV5JDW6"/>
<evidence type="ECO:0000313" key="2">
    <source>
        <dbReference type="Proteomes" id="UP001054252"/>
    </source>
</evidence>
<dbReference type="EMBL" id="BPVZ01000030">
    <property type="protein sequence ID" value="GKV09562.1"/>
    <property type="molecule type" value="Genomic_DNA"/>
</dbReference>